<feature type="coiled-coil region" evidence="1">
    <location>
        <begin position="738"/>
        <end position="793"/>
    </location>
</feature>
<feature type="coiled-coil region" evidence="1">
    <location>
        <begin position="876"/>
        <end position="903"/>
    </location>
</feature>
<feature type="compositionally biased region" description="Low complexity" evidence="2">
    <location>
        <begin position="421"/>
        <end position="431"/>
    </location>
</feature>
<evidence type="ECO:0000313" key="3">
    <source>
        <dbReference type="EMBL" id="OAT82347.1"/>
    </source>
</evidence>
<dbReference type="Pfam" id="PF13558">
    <property type="entry name" value="SbcC_Walker_B"/>
    <property type="match status" value="1"/>
</dbReference>
<dbReference type="EMBL" id="LYVF01000137">
    <property type="protein sequence ID" value="OAT82347.1"/>
    <property type="molecule type" value="Genomic_DNA"/>
</dbReference>
<dbReference type="PANTHER" id="PTHR32182:SF0">
    <property type="entry name" value="DNA REPLICATION AND REPAIR PROTEIN RECF"/>
    <property type="match status" value="1"/>
</dbReference>
<comment type="caution">
    <text evidence="3">The sequence shown here is derived from an EMBL/GenBank/DDBJ whole genome shotgun (WGS) entry which is preliminary data.</text>
</comment>
<accession>A0A1B7LFD1</accession>
<dbReference type="OrthoDB" id="174137at2"/>
<proteinExistence type="predicted"/>
<reference evidence="3 4" key="1">
    <citation type="submission" date="2016-04" db="EMBL/GenBank/DDBJ databases">
        <authorList>
            <person name="Evans L.H."/>
            <person name="Alamgir A."/>
            <person name="Owens N."/>
            <person name="Weber N.D."/>
            <person name="Virtaneva K."/>
            <person name="Barbian K."/>
            <person name="Babar A."/>
            <person name="Rosenke K."/>
        </authorList>
    </citation>
    <scope>NUCLEOTIDE SEQUENCE [LARGE SCALE GENOMIC DNA]</scope>
    <source>
        <strain evidence="3 4">LMa1</strain>
    </source>
</reference>
<dbReference type="Proteomes" id="UP000078532">
    <property type="component" value="Unassembled WGS sequence"/>
</dbReference>
<dbReference type="Gene3D" id="3.40.50.300">
    <property type="entry name" value="P-loop containing nucleotide triphosphate hydrolases"/>
    <property type="match status" value="1"/>
</dbReference>
<dbReference type="RefSeq" id="WP_066667899.1">
    <property type="nucleotide sequence ID" value="NZ_LYVF01000137.1"/>
</dbReference>
<dbReference type="PANTHER" id="PTHR32182">
    <property type="entry name" value="DNA REPLICATION AND REPAIR PROTEIN RECF"/>
    <property type="match status" value="1"/>
</dbReference>
<dbReference type="STRING" id="1838280.A6M21_09385"/>
<evidence type="ECO:0000313" key="4">
    <source>
        <dbReference type="Proteomes" id="UP000078532"/>
    </source>
</evidence>
<feature type="compositionally biased region" description="Basic and acidic residues" evidence="2">
    <location>
        <begin position="406"/>
        <end position="419"/>
    </location>
</feature>
<evidence type="ECO:0008006" key="5">
    <source>
        <dbReference type="Google" id="ProtNLM"/>
    </source>
</evidence>
<feature type="coiled-coil region" evidence="1">
    <location>
        <begin position="455"/>
        <end position="489"/>
    </location>
</feature>
<name>A0A1B7LFD1_9FIRM</name>
<feature type="coiled-coil region" evidence="1">
    <location>
        <begin position="245"/>
        <end position="377"/>
    </location>
</feature>
<dbReference type="InterPro" id="IPR027417">
    <property type="entry name" value="P-loop_NTPase"/>
</dbReference>
<dbReference type="Pfam" id="PF13555">
    <property type="entry name" value="AAA_29"/>
    <property type="match status" value="1"/>
</dbReference>
<sequence length="1145" mass="132440">MKELTGIRLINWHYFVDETIRIQGSTLITGDNGSGKSTILDALQYVLVADLRRIRFNVSAFDETRRDLLGYVRCKTGRDSENGRKYEQLGDITSYVVLEFYDDIKRKHFLLGAVIDSYADDATYESRFFKIEDCRLEDDLFLSGRRTRNIRDFRTVVRERRAIIYTSVEKYQADLRQKLGSLGERFFSLLVKAISFKPITDIRQFVYSYVLEEKQINIDIMRENLLRYKEYSDLAVQTGEKIAALENIREKYLEIRRDRERALMQDYLILRAGKDGAAAELQANLDGARALEEELVRLAQALEGVKEKLKRCREEERSYRDALAANTTFQLVQSLQKEIEELKGRRKELSAAGRRVAQTAREECLVLERLLEKAAGELIAPAERDLFTQLLAGLRELADGGTVPGTDEKTRLPSADKDGLAPPSATAADSSTGEETPPALDRLIDRGRESLALIRERVQEQIWEINRRLKELAQEEGTLQQELANLRQKRHNYDPKVTGLRDLIREKFRAVKGLEVEPRVLCELLEVSDEKWQDAVEGWLNTRRFDLIVEPEHFDYALSVYEKHKKELRLSGVGLVNTGQVLKYLNRYEPGSLAVEVRSQNRYALAYIHHLMGDIIKCAGEQELKNHRRSITATCMTYSNHTARQIKFEVYETPFIGERAYTRQIARKEARLREIAAIHSELLPQLAGLETISRDCGGRDERYIFLKEHRDTWTELAAASRELAAKERELAGVDTSGFAALKQKLEELVLEIDTLDGRVGKYNRRQGELETALEQKGRERTALKMEHDRAREAFEQFCALYPQLTVEGEKRYARELRHHQPREIAANFAHNRKSMETLILNKEKGLILLKTEYNNRYQFGGRVEAGEHEEWEAEYKKLTESELPAYEEKIGQARREAEEEFKEHFIYKLRENIENARVEFNYLNDALKDISFGGDKYRFLVTPAEKHRRFYQMLEDTEMVEGGVSLFDSMFQQRHREALDELFDKIINLPPKYLPDSIFEYTDYRSFLDYDIKITHANGDTSTFSRVCREKSGGETQTPFYVAIVASFAQLYRTKTDRDGIRLILFDEAFNRMDMDRMENSLRFINEMGMQAIIAAPTDKCEFISPYVPTTLLVMRDGRDGWIEDYKQFKEVAAGVRAEAAAAAG</sequence>
<dbReference type="SUPFAM" id="SSF52540">
    <property type="entry name" value="P-loop containing nucleoside triphosphate hydrolases"/>
    <property type="match status" value="1"/>
</dbReference>
<dbReference type="GO" id="GO:0000731">
    <property type="term" value="P:DNA synthesis involved in DNA repair"/>
    <property type="evidence" value="ECO:0007669"/>
    <property type="project" value="TreeGrafter"/>
</dbReference>
<protein>
    <recommendedName>
        <fullName evidence="5">Cell division protein MukB</fullName>
    </recommendedName>
</protein>
<keyword evidence="1" id="KW-0175">Coiled coil</keyword>
<feature type="region of interest" description="Disordered" evidence="2">
    <location>
        <begin position="398"/>
        <end position="439"/>
    </location>
</feature>
<evidence type="ECO:0000256" key="2">
    <source>
        <dbReference type="SAM" id="MobiDB-lite"/>
    </source>
</evidence>
<organism evidence="3 4">
    <name type="scientific">Desulfotomaculum copahuensis</name>
    <dbReference type="NCBI Taxonomy" id="1838280"/>
    <lineage>
        <taxon>Bacteria</taxon>
        <taxon>Bacillati</taxon>
        <taxon>Bacillota</taxon>
        <taxon>Clostridia</taxon>
        <taxon>Eubacteriales</taxon>
        <taxon>Desulfotomaculaceae</taxon>
        <taxon>Desulfotomaculum</taxon>
    </lineage>
</organism>
<evidence type="ECO:0000256" key="1">
    <source>
        <dbReference type="SAM" id="Coils"/>
    </source>
</evidence>
<keyword evidence="4" id="KW-1185">Reference proteome</keyword>
<dbReference type="GO" id="GO:0006302">
    <property type="term" value="P:double-strand break repair"/>
    <property type="evidence" value="ECO:0007669"/>
    <property type="project" value="TreeGrafter"/>
</dbReference>
<dbReference type="AlphaFoldDB" id="A0A1B7LFD1"/>
<dbReference type="Gene3D" id="3.40.1140.10">
    <property type="match status" value="1"/>
</dbReference>
<gene>
    <name evidence="3" type="ORF">A6M21_09385</name>
</gene>